<dbReference type="GeneID" id="70288795"/>
<protein>
    <recommendedName>
        <fullName evidence="4">Secreted protein</fullName>
    </recommendedName>
</protein>
<sequence length="125" mass="14086">MRIRVAWRLVSLSLSSEHVVSWPFCHGGESSWRQKDLPIVPTLGSLIHRVHVRGGLRREEVKWRISARFVVGLGFCVFRHAFFGKEPLEPSEAPSEIGEIQGPFVRKAGSLRHLACGGGLQLYRD</sequence>
<dbReference type="EMBL" id="MU251259">
    <property type="protein sequence ID" value="KAG9252995.1"/>
    <property type="molecule type" value="Genomic_DNA"/>
</dbReference>
<reference evidence="2" key="1">
    <citation type="journal article" date="2021" name="IMA Fungus">
        <title>Genomic characterization of three marine fungi, including Emericellopsis atlantica sp. nov. with signatures of a generalist lifestyle and marine biomass degradation.</title>
        <authorList>
            <person name="Hagestad O.C."/>
            <person name="Hou L."/>
            <person name="Andersen J.H."/>
            <person name="Hansen E.H."/>
            <person name="Altermark B."/>
            <person name="Li C."/>
            <person name="Kuhnert E."/>
            <person name="Cox R.J."/>
            <person name="Crous P.W."/>
            <person name="Spatafora J.W."/>
            <person name="Lail K."/>
            <person name="Amirebrahimi M."/>
            <person name="Lipzen A."/>
            <person name="Pangilinan J."/>
            <person name="Andreopoulos W."/>
            <person name="Hayes R.D."/>
            <person name="Ng V."/>
            <person name="Grigoriev I.V."/>
            <person name="Jackson S.A."/>
            <person name="Sutton T.D.S."/>
            <person name="Dobson A.D.W."/>
            <person name="Rama T."/>
        </authorList>
    </citation>
    <scope>NUCLEOTIDE SEQUENCE</scope>
    <source>
        <strain evidence="2">TS7</strain>
    </source>
</reference>
<evidence type="ECO:0000256" key="1">
    <source>
        <dbReference type="SAM" id="SignalP"/>
    </source>
</evidence>
<feature type="signal peptide" evidence="1">
    <location>
        <begin position="1"/>
        <end position="21"/>
    </location>
</feature>
<evidence type="ECO:0000313" key="3">
    <source>
        <dbReference type="Proteomes" id="UP000887229"/>
    </source>
</evidence>
<evidence type="ECO:0008006" key="4">
    <source>
        <dbReference type="Google" id="ProtNLM"/>
    </source>
</evidence>
<evidence type="ECO:0000313" key="2">
    <source>
        <dbReference type="EMBL" id="KAG9252995.1"/>
    </source>
</evidence>
<dbReference type="RefSeq" id="XP_046116919.1">
    <property type="nucleotide sequence ID" value="XM_046257892.1"/>
</dbReference>
<dbReference type="AlphaFoldDB" id="A0A9P7ZJY3"/>
<name>A0A9P7ZJY3_9HYPO</name>
<organism evidence="2 3">
    <name type="scientific">Emericellopsis atlantica</name>
    <dbReference type="NCBI Taxonomy" id="2614577"/>
    <lineage>
        <taxon>Eukaryota</taxon>
        <taxon>Fungi</taxon>
        <taxon>Dikarya</taxon>
        <taxon>Ascomycota</taxon>
        <taxon>Pezizomycotina</taxon>
        <taxon>Sordariomycetes</taxon>
        <taxon>Hypocreomycetidae</taxon>
        <taxon>Hypocreales</taxon>
        <taxon>Bionectriaceae</taxon>
        <taxon>Emericellopsis</taxon>
    </lineage>
</organism>
<accession>A0A9P7ZJY3</accession>
<dbReference type="Proteomes" id="UP000887229">
    <property type="component" value="Unassembled WGS sequence"/>
</dbReference>
<gene>
    <name evidence="2" type="ORF">F5Z01DRAFT_170628</name>
</gene>
<proteinExistence type="predicted"/>
<feature type="chain" id="PRO_5040370178" description="Secreted protein" evidence="1">
    <location>
        <begin position="22"/>
        <end position="125"/>
    </location>
</feature>
<keyword evidence="1" id="KW-0732">Signal</keyword>
<comment type="caution">
    <text evidence="2">The sequence shown here is derived from an EMBL/GenBank/DDBJ whole genome shotgun (WGS) entry which is preliminary data.</text>
</comment>
<keyword evidence="3" id="KW-1185">Reference proteome</keyword>